<evidence type="ECO:0008006" key="3">
    <source>
        <dbReference type="Google" id="ProtNLM"/>
    </source>
</evidence>
<name>A0A8H7QGF3_9FUNG</name>
<keyword evidence="2" id="KW-1185">Reference proteome</keyword>
<dbReference type="EMBL" id="JAEPRC010000853">
    <property type="protein sequence ID" value="KAG2191188.1"/>
    <property type="molecule type" value="Genomic_DNA"/>
</dbReference>
<dbReference type="Proteomes" id="UP000650833">
    <property type="component" value="Unassembled WGS sequence"/>
</dbReference>
<sequence length="270" mass="31063">MVSDVFHYDPYLRLLHWKDTLDPDLLMWKRAPPTIYKGLIIGNFKLQQYFVPLCRPASFMDTKISFAPFVNCLSLDVSLTAAKSKVPAKLFRSAFQSTQIAPESLRKISAASWKYFWSLSLTVVQRNVIYRLINGCIPNRIFLHLVMPTVFDSSLCPVCVVSRDSSSHLLFHCPSKEKVWQGVIFEFLWPTTSIGDIKEAFLSLDFSYLWYCQVKGIDSYKILLISLSQIWLAHMRFVFNQVPVSPAAILANIRINIHKMIDEDQCQSLL</sequence>
<proteinExistence type="predicted"/>
<gene>
    <name evidence="1" type="ORF">INT46_004116</name>
</gene>
<accession>A0A8H7QGF3</accession>
<evidence type="ECO:0000313" key="2">
    <source>
        <dbReference type="Proteomes" id="UP000650833"/>
    </source>
</evidence>
<comment type="caution">
    <text evidence="1">The sequence shown here is derived from an EMBL/GenBank/DDBJ whole genome shotgun (WGS) entry which is preliminary data.</text>
</comment>
<dbReference type="OrthoDB" id="2261371at2759"/>
<evidence type="ECO:0000313" key="1">
    <source>
        <dbReference type="EMBL" id="KAG2191188.1"/>
    </source>
</evidence>
<organism evidence="1 2">
    <name type="scientific">Mucor plumbeus</name>
    <dbReference type="NCBI Taxonomy" id="97098"/>
    <lineage>
        <taxon>Eukaryota</taxon>
        <taxon>Fungi</taxon>
        <taxon>Fungi incertae sedis</taxon>
        <taxon>Mucoromycota</taxon>
        <taxon>Mucoromycotina</taxon>
        <taxon>Mucoromycetes</taxon>
        <taxon>Mucorales</taxon>
        <taxon>Mucorineae</taxon>
        <taxon>Mucoraceae</taxon>
        <taxon>Mucor</taxon>
    </lineage>
</organism>
<dbReference type="AlphaFoldDB" id="A0A8H7QGF3"/>
<protein>
    <recommendedName>
        <fullName evidence="3">Reverse transcriptase zinc-binding domain-containing protein</fullName>
    </recommendedName>
</protein>
<reference evidence="1" key="1">
    <citation type="submission" date="2020-12" db="EMBL/GenBank/DDBJ databases">
        <title>Metabolic potential, ecology and presence of endohyphal bacteria is reflected in genomic diversity of Mucoromycotina.</title>
        <authorList>
            <person name="Muszewska A."/>
            <person name="Okrasinska A."/>
            <person name="Steczkiewicz K."/>
            <person name="Drgas O."/>
            <person name="Orlowska M."/>
            <person name="Perlinska-Lenart U."/>
            <person name="Aleksandrzak-Piekarczyk T."/>
            <person name="Szatraj K."/>
            <person name="Zielenkiewicz U."/>
            <person name="Pilsyk S."/>
            <person name="Malc E."/>
            <person name="Mieczkowski P."/>
            <person name="Kruszewska J.S."/>
            <person name="Biernat P."/>
            <person name="Pawlowska J."/>
        </authorList>
    </citation>
    <scope>NUCLEOTIDE SEQUENCE</scope>
    <source>
        <strain evidence="1">CBS 226.32</strain>
    </source>
</reference>